<dbReference type="PROSITE" id="PS50943">
    <property type="entry name" value="HTH_CROC1"/>
    <property type="match status" value="1"/>
</dbReference>
<dbReference type="GO" id="GO:0003677">
    <property type="term" value="F:DNA binding"/>
    <property type="evidence" value="ECO:0007669"/>
    <property type="project" value="UniProtKB-KW"/>
</dbReference>
<dbReference type="GO" id="GO:0005829">
    <property type="term" value="C:cytosol"/>
    <property type="evidence" value="ECO:0007669"/>
    <property type="project" value="TreeGrafter"/>
</dbReference>
<dbReference type="InterPro" id="IPR010982">
    <property type="entry name" value="Lambda_DNA-bd_dom_sf"/>
</dbReference>
<gene>
    <name evidence="3" type="ORF">DX908_14055</name>
</gene>
<dbReference type="GO" id="GO:0003700">
    <property type="term" value="F:DNA-binding transcription factor activity"/>
    <property type="evidence" value="ECO:0007669"/>
    <property type="project" value="TreeGrafter"/>
</dbReference>
<accession>A0A371R7H9</accession>
<reference evidence="3 4" key="1">
    <citation type="submission" date="2018-08" db="EMBL/GenBank/DDBJ databases">
        <title>Parvularcula sp. SM1705, isolated from surface water of the South Sea China.</title>
        <authorList>
            <person name="Sun L."/>
        </authorList>
    </citation>
    <scope>NUCLEOTIDE SEQUENCE [LARGE SCALE GENOMIC DNA]</scope>
    <source>
        <strain evidence="3 4">SM1705</strain>
    </source>
</reference>
<dbReference type="AlphaFoldDB" id="A0A371R7H9"/>
<evidence type="ECO:0000259" key="2">
    <source>
        <dbReference type="PROSITE" id="PS50943"/>
    </source>
</evidence>
<evidence type="ECO:0000313" key="3">
    <source>
        <dbReference type="EMBL" id="RFB01411.1"/>
    </source>
</evidence>
<feature type="domain" description="HTH cro/C1-type" evidence="2">
    <location>
        <begin position="12"/>
        <end position="66"/>
    </location>
</feature>
<dbReference type="PANTHER" id="PTHR46797:SF2">
    <property type="entry name" value="TRANSCRIPTIONAL REGULATOR"/>
    <property type="match status" value="1"/>
</dbReference>
<dbReference type="SMART" id="SM00530">
    <property type="entry name" value="HTH_XRE"/>
    <property type="match status" value="1"/>
</dbReference>
<dbReference type="OrthoDB" id="9815697at2"/>
<name>A0A371R7H9_9PROT</name>
<dbReference type="RefSeq" id="WP_116393127.1">
    <property type="nucleotide sequence ID" value="NZ_QUQO01000002.1"/>
</dbReference>
<dbReference type="InterPro" id="IPR001387">
    <property type="entry name" value="Cro/C1-type_HTH"/>
</dbReference>
<evidence type="ECO:0000313" key="4">
    <source>
        <dbReference type="Proteomes" id="UP000264589"/>
    </source>
</evidence>
<keyword evidence="4" id="KW-1185">Reference proteome</keyword>
<dbReference type="PANTHER" id="PTHR46797">
    <property type="entry name" value="HTH-TYPE TRANSCRIPTIONAL REGULATOR"/>
    <property type="match status" value="1"/>
</dbReference>
<evidence type="ECO:0000256" key="1">
    <source>
        <dbReference type="ARBA" id="ARBA00023125"/>
    </source>
</evidence>
<dbReference type="Proteomes" id="UP000264589">
    <property type="component" value="Unassembled WGS sequence"/>
</dbReference>
<keyword evidence="1" id="KW-0238">DNA-binding</keyword>
<sequence length="110" mass="12191">MNDITKHVASRIKALRKAAGLSQAELAKLTRKSLETISNFERAKTTPSIRSIGQLAEALNVPPEAFFADMTVKSQGFDATLQKRAMALSPRDREFLFGVIDLLQRRKSSS</sequence>
<dbReference type="InParanoid" id="A0A371R7H9"/>
<organism evidence="3 4">
    <name type="scientific">Parvularcula marina</name>
    <dbReference type="NCBI Taxonomy" id="2292771"/>
    <lineage>
        <taxon>Bacteria</taxon>
        <taxon>Pseudomonadati</taxon>
        <taxon>Pseudomonadota</taxon>
        <taxon>Alphaproteobacteria</taxon>
        <taxon>Parvularculales</taxon>
        <taxon>Parvularculaceae</taxon>
        <taxon>Parvularcula</taxon>
    </lineage>
</organism>
<dbReference type="Pfam" id="PF01381">
    <property type="entry name" value="HTH_3"/>
    <property type="match status" value="1"/>
</dbReference>
<dbReference type="InterPro" id="IPR050807">
    <property type="entry name" value="TransReg_Diox_bact_type"/>
</dbReference>
<proteinExistence type="predicted"/>
<protein>
    <submittedName>
        <fullName evidence="3">XRE family transcriptional regulator</fullName>
    </submittedName>
</protein>
<dbReference type="SUPFAM" id="SSF47413">
    <property type="entry name" value="lambda repressor-like DNA-binding domains"/>
    <property type="match status" value="1"/>
</dbReference>
<comment type="caution">
    <text evidence="3">The sequence shown here is derived from an EMBL/GenBank/DDBJ whole genome shotgun (WGS) entry which is preliminary data.</text>
</comment>
<dbReference type="Gene3D" id="1.10.260.40">
    <property type="entry name" value="lambda repressor-like DNA-binding domains"/>
    <property type="match status" value="1"/>
</dbReference>
<dbReference type="CDD" id="cd00093">
    <property type="entry name" value="HTH_XRE"/>
    <property type="match status" value="1"/>
</dbReference>
<dbReference type="EMBL" id="QUQO01000002">
    <property type="protein sequence ID" value="RFB01411.1"/>
    <property type="molecule type" value="Genomic_DNA"/>
</dbReference>